<dbReference type="Proteomes" id="UP000034539">
    <property type="component" value="Unassembled WGS sequence"/>
</dbReference>
<feature type="region of interest" description="Disordered" evidence="1">
    <location>
        <begin position="661"/>
        <end position="721"/>
    </location>
</feature>
<feature type="transmembrane region" description="Helical" evidence="2">
    <location>
        <begin position="101"/>
        <end position="120"/>
    </location>
</feature>
<comment type="caution">
    <text evidence="3">The sequence shown here is derived from an EMBL/GenBank/DDBJ whole genome shotgun (WGS) entry which is preliminary data.</text>
</comment>
<name>A0A0G0Q1J0_9BACT</name>
<evidence type="ECO:0000313" key="4">
    <source>
        <dbReference type="Proteomes" id="UP000034539"/>
    </source>
</evidence>
<evidence type="ECO:0000313" key="3">
    <source>
        <dbReference type="EMBL" id="KKR34028.1"/>
    </source>
</evidence>
<reference evidence="3 4" key="1">
    <citation type="journal article" date="2015" name="Nature">
        <title>rRNA introns, odd ribosomes, and small enigmatic genomes across a large radiation of phyla.</title>
        <authorList>
            <person name="Brown C.T."/>
            <person name="Hug L.A."/>
            <person name="Thomas B.C."/>
            <person name="Sharon I."/>
            <person name="Castelle C.J."/>
            <person name="Singh A."/>
            <person name="Wilkins M.J."/>
            <person name="Williams K.H."/>
            <person name="Banfield J.F."/>
        </authorList>
    </citation>
    <scope>NUCLEOTIDE SEQUENCE [LARGE SCALE GENOMIC DNA]</scope>
</reference>
<feature type="transmembrane region" description="Helical" evidence="2">
    <location>
        <begin position="206"/>
        <end position="228"/>
    </location>
</feature>
<evidence type="ECO:0000256" key="1">
    <source>
        <dbReference type="SAM" id="MobiDB-lite"/>
    </source>
</evidence>
<accession>A0A0G0Q1J0</accession>
<proteinExistence type="predicted"/>
<feature type="transmembrane region" description="Helical" evidence="2">
    <location>
        <begin position="132"/>
        <end position="156"/>
    </location>
</feature>
<feature type="transmembrane region" description="Helical" evidence="2">
    <location>
        <begin position="258"/>
        <end position="281"/>
    </location>
</feature>
<organism evidence="3 4">
    <name type="scientific">Candidatus Gottesmanbacteria bacterium GW2011_GWC2_39_8</name>
    <dbReference type="NCBI Taxonomy" id="1618450"/>
    <lineage>
        <taxon>Bacteria</taxon>
        <taxon>Candidatus Gottesmaniibacteriota</taxon>
    </lineage>
</organism>
<evidence type="ECO:0000256" key="2">
    <source>
        <dbReference type="SAM" id="Phobius"/>
    </source>
</evidence>
<dbReference type="AlphaFoldDB" id="A0A0G0Q1J0"/>
<dbReference type="EMBL" id="LBXN01000008">
    <property type="protein sequence ID" value="KKR34028.1"/>
    <property type="molecule type" value="Genomic_DNA"/>
</dbReference>
<sequence length="721" mass="80751">MRILTALNKRGILVFLYLILLTTLNLSLPVSVFAQTPTPQIITSTDQLKCPTAQQWAIDAEVTTVGKSADRARQLLFWVFSHPAVDTAPIIAQMWGISRNIVYLFVVLVVMAFGFAYIIARKRAVTLSVNLMSIFVKIGAVLLFATFSYIIVLGMIQLGEILMRFFIERVGGQDLFNIIFTGPNSVDNYKNFIGLRDLNFCNQESAATSILLVKLTSLTYNIISFLLIFRKILLWFMLILSPFLALLMPFVFIRNTGWVWIGVFFQWLFYGPLVSLFMAALTRIWIAGIPYSFNFAAAGKPEGMVYRTAINILYGGPAQVVTPTNSANYIDTYAEYVIALIMLWTAIILPWLLLRIFRDYCCEVMEASRSTLSAMYERMRTWNPPPPPTPNVGPTTTAGMAFDLPFRKAADEFKTSSIAALGEISKANTRQIVSALDLSVSSLKDVSRLEMDNNKRQEALGNLNKLASPDQISQSVDRQRFSSIRSELMTRASQGDKTASSIISASERKVESYVSSSTIGGPAAPYAPKKMASVSTGGLPTVSLPKVSAKQVSIEDYEDVKKMWLNHYREAPVPVSDKIKKREDWLSEDVKKLTNTINLLASSDPKLKQKGMDDVAEILPFLLLGGFSETETITYLKAKLEAAKQISKELEVKEELKEEVAEEMKKEEEEVVEVTPKKKEEAKAETLTEKKELPEEEKKPFDSSQGKEEKTQSLKDTKTEK</sequence>
<feature type="compositionally biased region" description="Basic and acidic residues" evidence="1">
    <location>
        <begin position="675"/>
        <end position="721"/>
    </location>
</feature>
<feature type="transmembrane region" description="Helical" evidence="2">
    <location>
        <begin position="333"/>
        <end position="354"/>
    </location>
</feature>
<feature type="transmembrane region" description="Helical" evidence="2">
    <location>
        <begin position="233"/>
        <end position="252"/>
    </location>
</feature>
<keyword evidence="2" id="KW-0472">Membrane</keyword>
<gene>
    <name evidence="3" type="ORF">UT63_C0008G0027</name>
</gene>
<protein>
    <submittedName>
        <fullName evidence="3">Uncharacterized protein</fullName>
    </submittedName>
</protein>
<keyword evidence="2" id="KW-1133">Transmembrane helix</keyword>
<keyword evidence="2" id="KW-0812">Transmembrane</keyword>